<feature type="transmembrane region" description="Helical" evidence="1">
    <location>
        <begin position="66"/>
        <end position="87"/>
    </location>
</feature>
<feature type="transmembrane region" description="Helical" evidence="1">
    <location>
        <begin position="167"/>
        <end position="187"/>
    </location>
</feature>
<dbReference type="EMBL" id="FXUV02000023">
    <property type="protein sequence ID" value="SNB69284.1"/>
    <property type="molecule type" value="Genomic_DNA"/>
</dbReference>
<evidence type="ECO:0000313" key="2">
    <source>
        <dbReference type="EMBL" id="SMQ12402.1"/>
    </source>
</evidence>
<dbReference type="Pfam" id="PF11067">
    <property type="entry name" value="DUF2868"/>
    <property type="match status" value="1"/>
</dbReference>
<accession>A0A238HGA8</accession>
<keyword evidence="1" id="KW-1133">Transmembrane helix</keyword>
<dbReference type="Proteomes" id="UP000215450">
    <property type="component" value="Unassembled WGS sequence"/>
</dbReference>
<keyword evidence="1" id="KW-0472">Membrane</keyword>
<dbReference type="InterPro" id="IPR021296">
    <property type="entry name" value="DUF2868"/>
</dbReference>
<gene>
    <name evidence="3" type="ORF">KEBURONENSIS_01269</name>
    <name evidence="2" type="ORF">KEBURONENSIS_01301</name>
</gene>
<proteinExistence type="predicted"/>
<dbReference type="RefSeq" id="WP_095062619.1">
    <property type="nucleotide sequence ID" value="NZ_FXUV02000023.1"/>
</dbReference>
<sequence>MYLYTELVRILEQRGHLFPSDPLAITELLRHADGTVQEKLNRRAAMIDRDQQLLHRLESFRQRLQLLAHVSRVLWLALGFLGTYQLMQQSSLNFLMILVGILGMNWLMLLVWCVSLFGKPRSMPPMLASVFSGSKDSVGQAIFEVYAQSAMKPHARWRLGEMSHQRALCALVGMFLVVLLLLLVRQYGFNWESTLLNGSHFAGLVAVLSWLPEKLGFAVPSAEIVKAAQNAFHYEHAAAWGSLLLGSIVCYGCLPRLMAWVVCRWQMSRSQPELDLNLPYYRDIVLKWQQRVVDDAADYRADEVVLNAPKVALNADGTRWAVLLDALAADDNWCVNVLGLDWQNRGAVADRAALGDLLAELETAPVQLLVGVRAKHVPDRGVVRQLGKLSQAAQAGLVVMLLPDVGDDVGSLKTDSVAEQWRVLLREQGWAWVE</sequence>
<keyword evidence="4" id="KW-1185">Reference proteome</keyword>
<organism evidence="2">
    <name type="scientific">Kingella negevensis</name>
    <dbReference type="NCBI Taxonomy" id="1522312"/>
    <lineage>
        <taxon>Bacteria</taxon>
        <taxon>Pseudomonadati</taxon>
        <taxon>Pseudomonadota</taxon>
        <taxon>Betaproteobacteria</taxon>
        <taxon>Neisseriales</taxon>
        <taxon>Neisseriaceae</taxon>
        <taxon>Kingella</taxon>
    </lineage>
</organism>
<evidence type="ECO:0000256" key="1">
    <source>
        <dbReference type="SAM" id="Phobius"/>
    </source>
</evidence>
<reference evidence="3 4" key="2">
    <citation type="submission" date="2017-06" db="EMBL/GenBank/DDBJ databases">
        <authorList>
            <person name="Kim H.J."/>
            <person name="Triplett B.A."/>
        </authorList>
    </citation>
    <scope>NUCLEOTIDE SEQUENCE [LARGE SCALE GENOMIC DNA]</scope>
    <source>
        <strain evidence="3">Kingella_eburonensis</strain>
    </source>
</reference>
<feature type="transmembrane region" description="Helical" evidence="1">
    <location>
        <begin position="93"/>
        <end position="117"/>
    </location>
</feature>
<feature type="transmembrane region" description="Helical" evidence="1">
    <location>
        <begin position="239"/>
        <end position="262"/>
    </location>
</feature>
<keyword evidence="1" id="KW-0812">Transmembrane</keyword>
<protein>
    <submittedName>
        <fullName evidence="2">Putative membrane protein</fullName>
    </submittedName>
</protein>
<dbReference type="EMBL" id="FXUV01000020">
    <property type="protein sequence ID" value="SMQ12402.1"/>
    <property type="molecule type" value="Genomic_DNA"/>
</dbReference>
<evidence type="ECO:0000313" key="4">
    <source>
        <dbReference type="Proteomes" id="UP000215450"/>
    </source>
</evidence>
<evidence type="ECO:0000313" key="3">
    <source>
        <dbReference type="EMBL" id="SNB69284.1"/>
    </source>
</evidence>
<name>A0A238HGA8_9NEIS</name>
<dbReference type="OrthoDB" id="6210861at2"/>
<dbReference type="AlphaFoldDB" id="A0A238HGA8"/>
<dbReference type="STRING" id="1522312.GCA_900177895_00629"/>
<reference evidence="2" key="1">
    <citation type="submission" date="2017-05" db="EMBL/GenBank/DDBJ databases">
        <authorList>
            <person name="Song R."/>
            <person name="Chenine A.L."/>
            <person name="Ruprecht R.M."/>
        </authorList>
    </citation>
    <scope>NUCLEOTIDE SEQUENCE</scope>
    <source>
        <strain evidence="2">Kingella_eburonensis</strain>
    </source>
</reference>